<evidence type="ECO:0000256" key="1">
    <source>
        <dbReference type="SAM" id="MobiDB-lite"/>
    </source>
</evidence>
<dbReference type="Proteomes" id="UP001079430">
    <property type="component" value="Unassembled WGS sequence"/>
</dbReference>
<accession>A0ABT4KQT9</accession>
<evidence type="ECO:0000313" key="2">
    <source>
        <dbReference type="EMBL" id="MCZ4093646.1"/>
    </source>
</evidence>
<dbReference type="RefSeq" id="WP_269285453.1">
    <property type="nucleotide sequence ID" value="NZ_JAPVOI010000005.1"/>
</dbReference>
<name>A0ABT4KQT9_9HYPH</name>
<feature type="region of interest" description="Disordered" evidence="1">
    <location>
        <begin position="230"/>
        <end position="253"/>
    </location>
</feature>
<dbReference type="EMBL" id="JAPVOI010000005">
    <property type="protein sequence ID" value="MCZ4093646.1"/>
    <property type="molecule type" value="Genomic_DNA"/>
</dbReference>
<gene>
    <name evidence="2" type="ORF">O3W52_27980</name>
</gene>
<organism evidence="2 3">
    <name type="scientific">Sinorhizobium psoraleae</name>
    <dbReference type="NCBI Taxonomy" id="520838"/>
    <lineage>
        <taxon>Bacteria</taxon>
        <taxon>Pseudomonadati</taxon>
        <taxon>Pseudomonadota</taxon>
        <taxon>Alphaproteobacteria</taxon>
        <taxon>Hyphomicrobiales</taxon>
        <taxon>Rhizobiaceae</taxon>
        <taxon>Sinorhizobium/Ensifer group</taxon>
        <taxon>Sinorhizobium</taxon>
    </lineage>
</organism>
<protein>
    <submittedName>
        <fullName evidence="2">Uncharacterized protein</fullName>
    </submittedName>
</protein>
<dbReference type="InterPro" id="IPR056955">
    <property type="entry name" value="ORC-CDC6-like"/>
</dbReference>
<proteinExistence type="predicted"/>
<evidence type="ECO:0000313" key="3">
    <source>
        <dbReference type="Proteomes" id="UP001079430"/>
    </source>
</evidence>
<dbReference type="Pfam" id="PF24389">
    <property type="entry name" value="ORC-CDC6-like"/>
    <property type="match status" value="1"/>
</dbReference>
<comment type="caution">
    <text evidence="2">The sequence shown here is derived from an EMBL/GenBank/DDBJ whole genome shotgun (WGS) entry which is preliminary data.</text>
</comment>
<reference evidence="2" key="1">
    <citation type="submission" date="2022-10" db="EMBL/GenBank/DDBJ databases">
        <title>Whole genome sequencing of three plant growth promoting bacteria isolated from Vachellia tortilis subsp. raddiana in Morocco.</title>
        <authorList>
            <person name="Hnini M."/>
            <person name="Zouagui R."/>
            <person name="Zouagui H."/>
            <person name="Chemao Elfihri M.-W."/>
            <person name="Ibrahimi A."/>
            <person name="Sbabou L."/>
            <person name="Aurag J."/>
        </authorList>
    </citation>
    <scope>NUCLEOTIDE SEQUENCE</scope>
    <source>
        <strain evidence="2">LMR678</strain>
    </source>
</reference>
<keyword evidence="3" id="KW-1185">Reference proteome</keyword>
<sequence length="253" mass="28350">MVKRGMGVHDFYTMTEDRRAALFRKIQGIVVVRNAFRKRARASNLMDQQNVYRRSGGRSAIYSGSQNIIDLCDNNPRFLLAVLDPLIAEFKRTGRQISPEQQIDSITQVSKQVTSVLKGEGIYPPYAKIDSVYRLIHRIGGFFAEQIHGPMFNPDPVLSFTIPRDASPALTKAIAYAIREGALLLEGDYAGSYLRDGLTDKRMRLAYLFAPDFLLPVMLGRERSIDGILRSTGSKKKHHDGEDKRTSSGGPDD</sequence>